<evidence type="ECO:0000313" key="3">
    <source>
        <dbReference type="Proteomes" id="UP001566132"/>
    </source>
</evidence>
<gene>
    <name evidence="2" type="ORF">ABEB36_015475</name>
</gene>
<comment type="caution">
    <text evidence="2">The sequence shown here is derived from an EMBL/GenBank/DDBJ whole genome shotgun (WGS) entry which is preliminary data.</text>
</comment>
<reference evidence="2 3" key="1">
    <citation type="submission" date="2024-05" db="EMBL/GenBank/DDBJ databases">
        <title>Genetic variation in Jamaican populations of the coffee berry borer (Hypothenemus hampei).</title>
        <authorList>
            <person name="Errbii M."/>
            <person name="Myrie A."/>
        </authorList>
    </citation>
    <scope>NUCLEOTIDE SEQUENCE [LARGE SCALE GENOMIC DNA]</scope>
    <source>
        <strain evidence="2">JA-Hopewell-2020-01-JO</strain>
        <tissue evidence="2">Whole body</tissue>
    </source>
</reference>
<feature type="compositionally biased region" description="Low complexity" evidence="1">
    <location>
        <begin position="192"/>
        <end position="204"/>
    </location>
</feature>
<dbReference type="Proteomes" id="UP001566132">
    <property type="component" value="Unassembled WGS sequence"/>
</dbReference>
<evidence type="ECO:0000313" key="2">
    <source>
        <dbReference type="EMBL" id="KAL1487825.1"/>
    </source>
</evidence>
<keyword evidence="3" id="KW-1185">Reference proteome</keyword>
<feature type="compositionally biased region" description="Acidic residues" evidence="1">
    <location>
        <begin position="206"/>
        <end position="222"/>
    </location>
</feature>
<proteinExistence type="predicted"/>
<accession>A0ABD1E0G4</accession>
<protein>
    <submittedName>
        <fullName evidence="2">Uncharacterized protein</fullName>
    </submittedName>
</protein>
<feature type="region of interest" description="Disordered" evidence="1">
    <location>
        <begin position="181"/>
        <end position="222"/>
    </location>
</feature>
<name>A0ABD1E0G4_HYPHA</name>
<sequence>MNLKWKNVLTSASRNPKDTEKTRRKIVPNKVYNIGDTIQIILNSCAQPHQEVTLKCRENKPIRFTYEEFTKFTDFVYKFMDDDEDFIYGFIDCVVPNWFDFVNQLEDHVHQLLLNIIRENPLIEIREIERRFCAGGALQCNNFVELGLGSLEYILIRTPFIYKDEIGCYFACGGVNADFDENDDDDDELDNASDSSDASDVTDAWSLDEDDEWSDNDSGIEV</sequence>
<dbReference type="AlphaFoldDB" id="A0ABD1E0G4"/>
<organism evidence="2 3">
    <name type="scientific">Hypothenemus hampei</name>
    <name type="common">Coffee berry borer</name>
    <dbReference type="NCBI Taxonomy" id="57062"/>
    <lineage>
        <taxon>Eukaryota</taxon>
        <taxon>Metazoa</taxon>
        <taxon>Ecdysozoa</taxon>
        <taxon>Arthropoda</taxon>
        <taxon>Hexapoda</taxon>
        <taxon>Insecta</taxon>
        <taxon>Pterygota</taxon>
        <taxon>Neoptera</taxon>
        <taxon>Endopterygota</taxon>
        <taxon>Coleoptera</taxon>
        <taxon>Polyphaga</taxon>
        <taxon>Cucujiformia</taxon>
        <taxon>Curculionidae</taxon>
        <taxon>Scolytinae</taxon>
        <taxon>Hypothenemus</taxon>
    </lineage>
</organism>
<feature type="compositionally biased region" description="Acidic residues" evidence="1">
    <location>
        <begin position="181"/>
        <end position="191"/>
    </location>
</feature>
<evidence type="ECO:0000256" key="1">
    <source>
        <dbReference type="SAM" id="MobiDB-lite"/>
    </source>
</evidence>
<dbReference type="EMBL" id="JBDJPC010000017">
    <property type="protein sequence ID" value="KAL1487825.1"/>
    <property type="molecule type" value="Genomic_DNA"/>
</dbReference>